<keyword evidence="4 8" id="KW-0812">Transmembrane</keyword>
<name>A0A1H8JLT0_9RHOB</name>
<evidence type="ECO:0000313" key="11">
    <source>
        <dbReference type="Proteomes" id="UP000199372"/>
    </source>
</evidence>
<evidence type="ECO:0000256" key="4">
    <source>
        <dbReference type="ARBA" id="ARBA00022692"/>
    </source>
</evidence>
<feature type="domain" description="Mce/MlaD" evidence="9">
    <location>
        <begin position="170"/>
        <end position="229"/>
    </location>
</feature>
<keyword evidence="6 8" id="KW-0472">Membrane</keyword>
<feature type="coiled-coil region" evidence="7">
    <location>
        <begin position="635"/>
        <end position="669"/>
    </location>
</feature>
<evidence type="ECO:0000256" key="3">
    <source>
        <dbReference type="ARBA" id="ARBA00022519"/>
    </source>
</evidence>
<dbReference type="RefSeq" id="WP_091846102.1">
    <property type="nucleotide sequence ID" value="NZ_FOCM01000006.1"/>
</dbReference>
<evidence type="ECO:0000313" key="10">
    <source>
        <dbReference type="EMBL" id="SEN81632.1"/>
    </source>
</evidence>
<feature type="transmembrane region" description="Helical" evidence="8">
    <location>
        <begin position="24"/>
        <end position="47"/>
    </location>
</feature>
<keyword evidence="11" id="KW-1185">Reference proteome</keyword>
<dbReference type="InterPro" id="IPR003399">
    <property type="entry name" value="Mce/MlaD"/>
</dbReference>
<keyword evidence="2" id="KW-1003">Cell membrane</keyword>
<dbReference type="AlphaFoldDB" id="A0A1H8JLT0"/>
<evidence type="ECO:0000256" key="8">
    <source>
        <dbReference type="SAM" id="Phobius"/>
    </source>
</evidence>
<keyword evidence="7" id="KW-0175">Coiled coil</keyword>
<reference evidence="11" key="1">
    <citation type="submission" date="2016-10" db="EMBL/GenBank/DDBJ databases">
        <authorList>
            <person name="Varghese N."/>
            <person name="Submissions S."/>
        </authorList>
    </citation>
    <scope>NUCLEOTIDE SEQUENCE [LARGE SCALE GENOMIC DNA]</scope>
    <source>
        <strain evidence="11">DSM 26893</strain>
    </source>
</reference>
<dbReference type="PANTHER" id="PTHR30462">
    <property type="entry name" value="INTERMEMBRANE TRANSPORT PROTEIN PQIB-RELATED"/>
    <property type="match status" value="1"/>
</dbReference>
<accession>A0A1H8JLT0</accession>
<dbReference type="EMBL" id="FOCM01000006">
    <property type="protein sequence ID" value="SEN81632.1"/>
    <property type="molecule type" value="Genomic_DNA"/>
</dbReference>
<evidence type="ECO:0000259" key="9">
    <source>
        <dbReference type="Pfam" id="PF02470"/>
    </source>
</evidence>
<protein>
    <submittedName>
        <fullName evidence="10">Paraquat-inducible protein B</fullName>
    </submittedName>
</protein>
<sequence length="951" mass="100498">MSDSNSPESPGAAEPEMRRAKRSILNRVSIVWLVPILALIVSLLVVWQNVNDRGPLIEVVFEDASGISTDETEVRYRDVAVGVVEALDFTEDLQQVVAQIRMDKEIAAYLDEDAEFWVVKPEVSARGVSGLDTVLSGVYIEASWDSDIGAPQSRFDGRPQAPLAPYGRDGVSFQLRGQSVEGLSEGTEIYYRGISVGQIANLRLSEDGASVIADAFVQAPQSRLISTATRFWDTSGFTFSFGAQGAQLSVSSLASLVSGGISFDTPVSGGEHVAEDTVFRLFGDEETARSSVFSDSSDGEPVNLSIVFEESVPGLEQGADVDFGGIVVGSVTALTGLVDEARFGDRDIRLLTTIEIRPGKLGLEGGATEDDVYDFFDFAVARGLRAQLQSASILGGLQIALVETQSQADAELDFDAEPYPQIPSIAPDLSDFTDTAQGVFNRINALPIEELLDNANSLMSSVTRLVNDDGVQETPDEILRILAAVRGLIASDGIQSIPNQANELMITLNETATDLRGVVAELQAAGAVEQLTEALAAAEEAADAVVVATADFPQLVQSADGVAQEVQSLVVSVNELPLDVAVNNVNDLIARIDTLITGAEVQALPGEVNDTLAVLRDTLTQVEESGLLPQATQTLATAEGALTDLTADLQSALAEAERAAAAVTEATADLPQVLSTADTAAAEVAALVRSVNEMPLGDVVANAESLVGRIDTLVAGAEVQALPGEVNDTLFVLRDTLAQIEESGLLEQATRTLATAETSVTDLTLQFQEVLTEAQRAATSVANATDQTPELIDRANRIAEDLETLSSEAATIPVQELSAQVSELVASANTLVSSDDTQRLPGALADALNEVQRVLITIQDGGLIENANQTMASAEQAADAIRRAADQLPALLTTTSRLLVQSGEVLQGYEANGQLGSQARATLREVQEAAQSIDSLARQIERSPNSLLFGR</sequence>
<evidence type="ECO:0000256" key="6">
    <source>
        <dbReference type="ARBA" id="ARBA00023136"/>
    </source>
</evidence>
<proteinExistence type="predicted"/>
<comment type="subcellular location">
    <subcellularLocation>
        <location evidence="1">Cell inner membrane</location>
    </subcellularLocation>
</comment>
<organism evidence="10 11">
    <name type="scientific">Palleronia pelagia</name>
    <dbReference type="NCBI Taxonomy" id="387096"/>
    <lineage>
        <taxon>Bacteria</taxon>
        <taxon>Pseudomonadati</taxon>
        <taxon>Pseudomonadota</taxon>
        <taxon>Alphaproteobacteria</taxon>
        <taxon>Rhodobacterales</taxon>
        <taxon>Roseobacteraceae</taxon>
        <taxon>Palleronia</taxon>
    </lineage>
</organism>
<keyword evidence="3" id="KW-0997">Cell inner membrane</keyword>
<evidence type="ECO:0000256" key="2">
    <source>
        <dbReference type="ARBA" id="ARBA00022475"/>
    </source>
</evidence>
<dbReference type="GO" id="GO:0005886">
    <property type="term" value="C:plasma membrane"/>
    <property type="evidence" value="ECO:0007669"/>
    <property type="project" value="UniProtKB-SubCell"/>
</dbReference>
<feature type="domain" description="Mce/MlaD" evidence="9">
    <location>
        <begin position="54"/>
        <end position="141"/>
    </location>
</feature>
<keyword evidence="5 8" id="KW-1133">Transmembrane helix</keyword>
<gene>
    <name evidence="10" type="ORF">SAMN04488011_106264</name>
</gene>
<dbReference type="InterPro" id="IPR051800">
    <property type="entry name" value="PqiA-PqiB_transport"/>
</dbReference>
<dbReference type="OrthoDB" id="9806984at2"/>
<dbReference type="Pfam" id="PF02470">
    <property type="entry name" value="MlaD"/>
    <property type="match status" value="2"/>
</dbReference>
<evidence type="ECO:0000256" key="1">
    <source>
        <dbReference type="ARBA" id="ARBA00004533"/>
    </source>
</evidence>
<dbReference type="PANTHER" id="PTHR30462:SF0">
    <property type="entry name" value="INTERMEMBRANE TRANSPORT PROTEIN YEBT"/>
    <property type="match status" value="1"/>
</dbReference>
<evidence type="ECO:0000256" key="5">
    <source>
        <dbReference type="ARBA" id="ARBA00022989"/>
    </source>
</evidence>
<dbReference type="Proteomes" id="UP000199372">
    <property type="component" value="Unassembled WGS sequence"/>
</dbReference>
<evidence type="ECO:0000256" key="7">
    <source>
        <dbReference type="SAM" id="Coils"/>
    </source>
</evidence>